<gene>
    <name evidence="1" type="ORF">ANE_LOCUS8910</name>
</gene>
<dbReference type="Proteomes" id="UP000489600">
    <property type="component" value="Unassembled WGS sequence"/>
</dbReference>
<evidence type="ECO:0000313" key="2">
    <source>
        <dbReference type="Proteomes" id="UP000489600"/>
    </source>
</evidence>
<proteinExistence type="predicted"/>
<reference evidence="1" key="1">
    <citation type="submission" date="2019-07" db="EMBL/GenBank/DDBJ databases">
        <authorList>
            <person name="Dittberner H."/>
        </authorList>
    </citation>
    <scope>NUCLEOTIDE SEQUENCE [LARGE SCALE GENOMIC DNA]</scope>
</reference>
<keyword evidence="2" id="KW-1185">Reference proteome</keyword>
<dbReference type="AlphaFoldDB" id="A0A565BBD0"/>
<accession>A0A565BBD0</accession>
<protein>
    <submittedName>
        <fullName evidence="1">Uncharacterized protein</fullName>
    </submittedName>
</protein>
<organism evidence="1 2">
    <name type="scientific">Arabis nemorensis</name>
    <dbReference type="NCBI Taxonomy" id="586526"/>
    <lineage>
        <taxon>Eukaryota</taxon>
        <taxon>Viridiplantae</taxon>
        <taxon>Streptophyta</taxon>
        <taxon>Embryophyta</taxon>
        <taxon>Tracheophyta</taxon>
        <taxon>Spermatophyta</taxon>
        <taxon>Magnoliopsida</taxon>
        <taxon>eudicotyledons</taxon>
        <taxon>Gunneridae</taxon>
        <taxon>Pentapetalae</taxon>
        <taxon>rosids</taxon>
        <taxon>malvids</taxon>
        <taxon>Brassicales</taxon>
        <taxon>Brassicaceae</taxon>
        <taxon>Arabideae</taxon>
        <taxon>Arabis</taxon>
    </lineage>
</organism>
<comment type="caution">
    <text evidence="1">The sequence shown here is derived from an EMBL/GenBank/DDBJ whole genome shotgun (WGS) entry which is preliminary data.</text>
</comment>
<evidence type="ECO:0000313" key="1">
    <source>
        <dbReference type="EMBL" id="VVA98465.1"/>
    </source>
</evidence>
<sequence>MSKPTLVFAREAEAIVWATYSILDYKDLAVDLLGPNIREKLGVLQVSNHNHVKQVKRQIQTAKLPDWLRPFV</sequence>
<name>A0A565BBD0_9BRAS</name>
<dbReference type="EMBL" id="CABITT030000003">
    <property type="protein sequence ID" value="VVA98465.1"/>
    <property type="molecule type" value="Genomic_DNA"/>
</dbReference>